<keyword evidence="3" id="KW-1185">Reference proteome</keyword>
<evidence type="ECO:0000313" key="2">
    <source>
        <dbReference type="EMBL" id="RCX10415.1"/>
    </source>
</evidence>
<reference evidence="2 3" key="1">
    <citation type="submission" date="2018-07" db="EMBL/GenBank/DDBJ databases">
        <title>Genomic Encyclopedia of Type Strains, Phase IV (KMG-IV): sequencing the most valuable type-strain genomes for metagenomic binning, comparative biology and taxonomic classification.</title>
        <authorList>
            <person name="Goeker M."/>
        </authorList>
    </citation>
    <scope>NUCLEOTIDE SEQUENCE [LARGE SCALE GENOMIC DNA]</scope>
    <source>
        <strain evidence="2 3">DSM 27016</strain>
    </source>
</reference>
<keyword evidence="1" id="KW-1133">Transmembrane helix</keyword>
<feature type="transmembrane region" description="Helical" evidence="1">
    <location>
        <begin position="109"/>
        <end position="132"/>
    </location>
</feature>
<name>A0A369AMX5_9FIRM</name>
<feature type="transmembrane region" description="Helical" evidence="1">
    <location>
        <begin position="6"/>
        <end position="29"/>
    </location>
</feature>
<dbReference type="EMBL" id="QPJT01000029">
    <property type="protein sequence ID" value="RCX10415.1"/>
    <property type="molecule type" value="Genomic_DNA"/>
</dbReference>
<protein>
    <submittedName>
        <fullName evidence="2">Flp pilus assembly protein TadB</fullName>
    </submittedName>
</protein>
<gene>
    <name evidence="2" type="ORF">DFR58_1297</name>
</gene>
<accession>A0A369AMX5</accession>
<keyword evidence="1" id="KW-0472">Membrane</keyword>
<organism evidence="2 3">
    <name type="scientific">Anaerobacterium chartisolvens</name>
    <dbReference type="NCBI Taxonomy" id="1297424"/>
    <lineage>
        <taxon>Bacteria</taxon>
        <taxon>Bacillati</taxon>
        <taxon>Bacillota</taxon>
        <taxon>Clostridia</taxon>
        <taxon>Eubacteriales</taxon>
        <taxon>Oscillospiraceae</taxon>
        <taxon>Anaerobacterium</taxon>
    </lineage>
</organism>
<evidence type="ECO:0000313" key="3">
    <source>
        <dbReference type="Proteomes" id="UP000253034"/>
    </source>
</evidence>
<dbReference type="Proteomes" id="UP000253034">
    <property type="component" value="Unassembled WGS sequence"/>
</dbReference>
<dbReference type="AlphaFoldDB" id="A0A369AMX5"/>
<comment type="caution">
    <text evidence="2">The sequence shown here is derived from an EMBL/GenBank/DDBJ whole genome shotgun (WGS) entry which is preliminary data.</text>
</comment>
<proteinExistence type="predicted"/>
<keyword evidence="1" id="KW-0812">Transmembrane</keyword>
<sequence length="294" mass="32564">MPLYGLILICTAAVSFAGMYAFLTAVFSIPSRKTKIALKRIKSSDDKKPGLYDMLLSPLVKKAADLIRLQPHKRNKLSVGLKKAGIGMEPEEYIAQAAVKSLLTACAGLLFILLGIPSAAMGCIFLSIAMYFKEKGKVDTVLKKTNEKILKELPRFIRTFSHSLKGTDDIIKIFETYRKVAGKAFQYDLDVLITDLKIGNHEEALKRFDERLNIPQLSTFVSGIIGTSKGIDQNTFFAFMEENMKTLARENLRRELQKRPGRFKAATWAVAGCGLLMYVAPVISSIADGLKAFG</sequence>
<feature type="transmembrane region" description="Helical" evidence="1">
    <location>
        <begin position="265"/>
        <end position="287"/>
    </location>
</feature>
<evidence type="ECO:0000256" key="1">
    <source>
        <dbReference type="SAM" id="Phobius"/>
    </source>
</evidence>